<dbReference type="AlphaFoldDB" id="A0AAE1WKD3"/>
<comment type="caution">
    <text evidence="2">The sequence shown here is derived from an EMBL/GenBank/DDBJ whole genome shotgun (WGS) entry which is preliminary data.</text>
</comment>
<reference evidence="2" key="2">
    <citation type="journal article" date="2024" name="Plant">
        <title>Genomic evolution and insights into agronomic trait innovations of Sesamum species.</title>
        <authorList>
            <person name="Miao H."/>
            <person name="Wang L."/>
            <person name="Qu L."/>
            <person name="Liu H."/>
            <person name="Sun Y."/>
            <person name="Le M."/>
            <person name="Wang Q."/>
            <person name="Wei S."/>
            <person name="Zheng Y."/>
            <person name="Lin W."/>
            <person name="Duan Y."/>
            <person name="Cao H."/>
            <person name="Xiong S."/>
            <person name="Wang X."/>
            <person name="Wei L."/>
            <person name="Li C."/>
            <person name="Ma Q."/>
            <person name="Ju M."/>
            <person name="Zhao R."/>
            <person name="Li G."/>
            <person name="Mu C."/>
            <person name="Tian Q."/>
            <person name="Mei H."/>
            <person name="Zhang T."/>
            <person name="Gao T."/>
            <person name="Zhang H."/>
        </authorList>
    </citation>
    <scope>NUCLEOTIDE SEQUENCE</scope>
    <source>
        <strain evidence="2">K16</strain>
    </source>
</reference>
<dbReference type="Pfam" id="PF07000">
    <property type="entry name" value="DUF1308"/>
    <property type="match status" value="1"/>
</dbReference>
<dbReference type="InterPro" id="IPR010733">
    <property type="entry name" value="DUF1308"/>
</dbReference>
<dbReference type="PANTHER" id="PTHR13379:SF0">
    <property type="entry name" value="UPF0415 PROTEIN C7ORF25"/>
    <property type="match status" value="1"/>
</dbReference>
<evidence type="ECO:0000259" key="1">
    <source>
        <dbReference type="Pfam" id="PF07000"/>
    </source>
</evidence>
<dbReference type="PANTHER" id="PTHR13379">
    <property type="entry name" value="UNCHARACTERIZED DUF1308"/>
    <property type="match status" value="1"/>
</dbReference>
<accession>A0AAE1WKD3</accession>
<dbReference type="Proteomes" id="UP001289374">
    <property type="component" value="Unassembled WGS sequence"/>
</dbReference>
<protein>
    <recommendedName>
        <fullName evidence="1">DUF1308 domain-containing protein</fullName>
    </recommendedName>
</protein>
<gene>
    <name evidence="2" type="ORF">Sango_1648700</name>
</gene>
<feature type="domain" description="DUF1308" evidence="1">
    <location>
        <begin position="301"/>
        <end position="469"/>
    </location>
</feature>
<dbReference type="EMBL" id="JACGWL010000009">
    <property type="protein sequence ID" value="KAK4394944.1"/>
    <property type="molecule type" value="Genomic_DNA"/>
</dbReference>
<proteinExistence type="predicted"/>
<keyword evidence="3" id="KW-1185">Reference proteome</keyword>
<name>A0AAE1WKD3_9LAMI</name>
<reference evidence="2" key="1">
    <citation type="submission" date="2020-06" db="EMBL/GenBank/DDBJ databases">
        <authorList>
            <person name="Li T."/>
            <person name="Hu X."/>
            <person name="Zhang T."/>
            <person name="Song X."/>
            <person name="Zhang H."/>
            <person name="Dai N."/>
            <person name="Sheng W."/>
            <person name="Hou X."/>
            <person name="Wei L."/>
        </authorList>
    </citation>
    <scope>NUCLEOTIDE SEQUENCE</scope>
    <source>
        <strain evidence="2">K16</strain>
        <tissue evidence="2">Leaf</tissue>
    </source>
</reference>
<organism evidence="2 3">
    <name type="scientific">Sesamum angolense</name>
    <dbReference type="NCBI Taxonomy" id="2727404"/>
    <lineage>
        <taxon>Eukaryota</taxon>
        <taxon>Viridiplantae</taxon>
        <taxon>Streptophyta</taxon>
        <taxon>Embryophyta</taxon>
        <taxon>Tracheophyta</taxon>
        <taxon>Spermatophyta</taxon>
        <taxon>Magnoliopsida</taxon>
        <taxon>eudicotyledons</taxon>
        <taxon>Gunneridae</taxon>
        <taxon>Pentapetalae</taxon>
        <taxon>asterids</taxon>
        <taxon>lamiids</taxon>
        <taxon>Lamiales</taxon>
        <taxon>Pedaliaceae</taxon>
        <taxon>Sesamum</taxon>
    </lineage>
</organism>
<evidence type="ECO:0000313" key="3">
    <source>
        <dbReference type="Proteomes" id="UP001289374"/>
    </source>
</evidence>
<sequence>MEERERVAVAFASAVEDAKRRCIALTDRLHRISRPKLSSSPKTTLFRLIHSELTFLHRLSATFHPSSPLSSNIGHLEAVVHVLQQPCITGVSRVCKPIILSPLHSIYVDIVCSLNGSPVWFIVSDRNPRYISWDGGVSDKNKGLKKKIQQVIDAARESPVTLKPSSVVLFCSNGLDDNVYQKVRCQYRAVDLKLEPFCYEELELEDNWTNVVLGRLFPDACVFQIEVDQDVCGMEKNIPQPARMDGHISCKKCDVCSDFHLGTSLQSLVSGMKCWCCSLDNVELDVGFLKQSWRDVDAKLVNFDTTAMVAVVSGISNGRTAKLLATPESEIRGRFKGNYDFVIAQVDSENQNPIHSELLSVISGKRGIICESVRSEFQELVTMFGGPNEKLRAEYFLKFLKVVPDCPSTRLMSLPTTRKLALKNKVVFGTGDYWYAPTITANMAFVRAVSQTGMSLSVIEHRPRALIEYSTISSAKMPQAIMSDKTIRAIICYAQLTLESACPFNTKKSGQLVQVF</sequence>
<evidence type="ECO:0000313" key="2">
    <source>
        <dbReference type="EMBL" id="KAK4394944.1"/>
    </source>
</evidence>